<reference evidence="1 2" key="1">
    <citation type="submission" date="2013-12" db="EMBL/GenBank/DDBJ databases">
        <title>Genome and proteome characterization of Caldibacillus debilis GB1 derived from a cellulolytic aero-tolerant co-culture.</title>
        <authorList>
            <person name="Wushke S.T."/>
            <person name="Zhang X."/>
            <person name="Fristensky B."/>
            <person name="Wilkins J.A."/>
            <person name="Levin D.B."/>
            <person name="Sparling R."/>
        </authorList>
    </citation>
    <scope>NUCLEOTIDE SEQUENCE [LARGE SCALE GENOMIC DNA]</scope>
    <source>
        <strain evidence="1 2">GB1</strain>
    </source>
</reference>
<name>A0A420VBA6_9BACI</name>
<keyword evidence="2" id="KW-1185">Reference proteome</keyword>
<proteinExistence type="predicted"/>
<protein>
    <submittedName>
        <fullName evidence="1">Uncharacterized protein</fullName>
    </submittedName>
</protein>
<evidence type="ECO:0000313" key="2">
    <source>
        <dbReference type="Proteomes" id="UP000286235"/>
    </source>
</evidence>
<comment type="caution">
    <text evidence="1">The sequence shown here is derived from an EMBL/GenBank/DDBJ whole genome shotgun (WGS) entry which is preliminary data.</text>
</comment>
<dbReference type="EMBL" id="AZRV01000048">
    <property type="protein sequence ID" value="RKO60874.1"/>
    <property type="molecule type" value="Genomic_DNA"/>
</dbReference>
<dbReference type="Proteomes" id="UP000286235">
    <property type="component" value="Unassembled WGS sequence"/>
</dbReference>
<organism evidence="1 2">
    <name type="scientific">Caldibacillus debilis GB1</name>
    <dbReference type="NCBI Taxonomy" id="1339248"/>
    <lineage>
        <taxon>Bacteria</taxon>
        <taxon>Bacillati</taxon>
        <taxon>Bacillota</taxon>
        <taxon>Bacilli</taxon>
        <taxon>Bacillales</taxon>
        <taxon>Bacillaceae</taxon>
        <taxon>Caldibacillus</taxon>
    </lineage>
</organism>
<evidence type="ECO:0000313" key="1">
    <source>
        <dbReference type="EMBL" id="RKO60874.1"/>
    </source>
</evidence>
<accession>A0A420VBA6</accession>
<gene>
    <name evidence="1" type="ORF">Cdeb_02035</name>
</gene>
<dbReference type="AlphaFoldDB" id="A0A420VBA6"/>
<sequence length="43" mass="5044">MAYQNSTLSLEQMLLKFMSEQDPMLSMLQWLCEQMIVCGNLLM</sequence>